<dbReference type="SUPFAM" id="SSF53041">
    <property type="entry name" value="Resolvase-like"/>
    <property type="match status" value="1"/>
</dbReference>
<dbReference type="Proteomes" id="UP000748332">
    <property type="component" value="Unassembled WGS sequence"/>
</dbReference>
<gene>
    <name evidence="5" type="ORF">KC622_03045</name>
</gene>
<feature type="coiled-coil region" evidence="3">
    <location>
        <begin position="295"/>
        <end position="322"/>
    </location>
</feature>
<dbReference type="AlphaFoldDB" id="A0A955HYC0"/>
<evidence type="ECO:0000256" key="1">
    <source>
        <dbReference type="ARBA" id="ARBA00023125"/>
    </source>
</evidence>
<dbReference type="Gene3D" id="3.90.1750.20">
    <property type="entry name" value="Putative Large Serine Recombinase, Chain B, Domain 2"/>
    <property type="match status" value="1"/>
</dbReference>
<feature type="domain" description="Recombinase" evidence="4">
    <location>
        <begin position="95"/>
        <end position="207"/>
    </location>
</feature>
<evidence type="ECO:0000256" key="2">
    <source>
        <dbReference type="ARBA" id="ARBA00023172"/>
    </source>
</evidence>
<dbReference type="Pfam" id="PF07508">
    <property type="entry name" value="Recombinase"/>
    <property type="match status" value="1"/>
</dbReference>
<evidence type="ECO:0000313" key="5">
    <source>
        <dbReference type="EMBL" id="MCA9375281.1"/>
    </source>
</evidence>
<dbReference type="PANTHER" id="PTHR30461">
    <property type="entry name" value="DNA-INVERTASE FROM LAMBDOID PROPHAGE"/>
    <property type="match status" value="1"/>
</dbReference>
<accession>A0A955HYC0</accession>
<name>A0A955HYC0_9BACT</name>
<comment type="caution">
    <text evidence="5">The sequence shown here is derived from an EMBL/GenBank/DDBJ whole genome shotgun (WGS) entry which is preliminary data.</text>
</comment>
<evidence type="ECO:0000259" key="4">
    <source>
        <dbReference type="PROSITE" id="PS51737"/>
    </source>
</evidence>
<reference evidence="5" key="1">
    <citation type="submission" date="2020-04" db="EMBL/GenBank/DDBJ databases">
        <authorList>
            <person name="Zhang T."/>
        </authorList>
    </citation>
    <scope>NUCLEOTIDE SEQUENCE</scope>
    <source>
        <strain evidence="5">HKST-UBA16</strain>
    </source>
</reference>
<dbReference type="Pfam" id="PF13408">
    <property type="entry name" value="Zn_ribbon_recom"/>
    <property type="match status" value="1"/>
</dbReference>
<dbReference type="PANTHER" id="PTHR30461:SF2">
    <property type="entry name" value="SERINE RECOMBINASE PINE-RELATED"/>
    <property type="match status" value="1"/>
</dbReference>
<dbReference type="Gene3D" id="3.40.50.1390">
    <property type="entry name" value="Resolvase, N-terminal catalytic domain"/>
    <property type="match status" value="1"/>
</dbReference>
<evidence type="ECO:0000256" key="3">
    <source>
        <dbReference type="SAM" id="Coils"/>
    </source>
</evidence>
<dbReference type="InterPro" id="IPR025827">
    <property type="entry name" value="Zn_ribbon_recom_dom"/>
</dbReference>
<dbReference type="InterPro" id="IPR006119">
    <property type="entry name" value="Resolv_N"/>
</dbReference>
<evidence type="ECO:0000313" key="6">
    <source>
        <dbReference type="Proteomes" id="UP000748332"/>
    </source>
</evidence>
<dbReference type="Pfam" id="PF00239">
    <property type="entry name" value="Resolvase"/>
    <property type="match status" value="1"/>
</dbReference>
<reference evidence="5" key="2">
    <citation type="journal article" date="2021" name="Microbiome">
        <title>Successional dynamics and alternative stable states in a saline activated sludge microbial community over 9 years.</title>
        <authorList>
            <person name="Wang Y."/>
            <person name="Ye J."/>
            <person name="Ju F."/>
            <person name="Liu L."/>
            <person name="Boyd J.A."/>
            <person name="Deng Y."/>
            <person name="Parks D.H."/>
            <person name="Jiang X."/>
            <person name="Yin X."/>
            <person name="Woodcroft B.J."/>
            <person name="Tyson G.W."/>
            <person name="Hugenholtz P."/>
            <person name="Polz M.F."/>
            <person name="Zhang T."/>
        </authorList>
    </citation>
    <scope>NUCLEOTIDE SEQUENCE</scope>
    <source>
        <strain evidence="5">HKST-UBA16</strain>
    </source>
</reference>
<keyword evidence="3" id="KW-0175">Coiled coil</keyword>
<sequence length="473" mass="55419">MTKLINEGKVDNLFCWKLDRLARNPIEAGIVTHLLQTRKISSIVTPNKTFYPEDNAILTAVEFGMANQYSRDLRGNVLRGLKSKREKGWMPNYAPNGYLNERYNEKGLNRILEDPKRFKPIQKLWKLALTGNYSIADLADIINNEYKVKTKGGKEFSKSTLHRMFNNPFYYGYFKNKDTYVKGKHKPMVTKKEFDELQSIFNAHNGRPQDSKAENKYNGLIKCGECGYTVIPEPLKYKKIKSTGETKSYKYWHCSHKSKAIDCKQKSINESELENQMNEFLSSLEIDEAYIEWGMKFVEHHLDEDIKERKNLQRKYKKLLTETTDELDSLVKLMISKGNKDHSLLTEQEFEKQKLDLSYKRDEITQQLKDLNKRQDHIINEVRTNLEFCTNLINRFNDGSIDDKREILLNLGRTVDLRDKILSIKPEIPFKSMQKVKKFTTTYPKWVELNPSLDNNQNEALATVSRLWRRGRG</sequence>
<dbReference type="PROSITE" id="PS51737">
    <property type="entry name" value="RECOMBINASE_DNA_BIND"/>
    <property type="match status" value="1"/>
</dbReference>
<protein>
    <submittedName>
        <fullName evidence="5">Recombinase family protein</fullName>
    </submittedName>
</protein>
<dbReference type="InterPro" id="IPR050639">
    <property type="entry name" value="SSR_resolvase"/>
</dbReference>
<dbReference type="GO" id="GO:0003677">
    <property type="term" value="F:DNA binding"/>
    <property type="evidence" value="ECO:0007669"/>
    <property type="project" value="UniProtKB-KW"/>
</dbReference>
<keyword evidence="2" id="KW-0233">DNA recombination</keyword>
<dbReference type="InterPro" id="IPR036162">
    <property type="entry name" value="Resolvase-like_N_sf"/>
</dbReference>
<dbReference type="GO" id="GO:0000150">
    <property type="term" value="F:DNA strand exchange activity"/>
    <property type="evidence" value="ECO:0007669"/>
    <property type="project" value="InterPro"/>
</dbReference>
<dbReference type="EMBL" id="JAGQLM010000133">
    <property type="protein sequence ID" value="MCA9375281.1"/>
    <property type="molecule type" value="Genomic_DNA"/>
</dbReference>
<dbReference type="InterPro" id="IPR038109">
    <property type="entry name" value="DNA_bind_recomb_sf"/>
</dbReference>
<keyword evidence="1" id="KW-0238">DNA-binding</keyword>
<dbReference type="InterPro" id="IPR011109">
    <property type="entry name" value="DNA_bind_recombinase_dom"/>
</dbReference>
<organism evidence="5 6">
    <name type="scientific">Candidatus Dojkabacteria bacterium</name>
    <dbReference type="NCBI Taxonomy" id="2099670"/>
    <lineage>
        <taxon>Bacteria</taxon>
        <taxon>Candidatus Dojkabacteria</taxon>
    </lineage>
</organism>
<proteinExistence type="predicted"/>